<dbReference type="AlphaFoldDB" id="A0A9D9DRU2"/>
<dbReference type="Pfam" id="PF05684">
    <property type="entry name" value="DUF819"/>
    <property type="match status" value="2"/>
</dbReference>
<evidence type="ECO:0000256" key="1">
    <source>
        <dbReference type="SAM" id="Phobius"/>
    </source>
</evidence>
<dbReference type="EMBL" id="JADIMZ010000101">
    <property type="protein sequence ID" value="MBO8432992.1"/>
    <property type="molecule type" value="Genomic_DNA"/>
</dbReference>
<dbReference type="Proteomes" id="UP000823612">
    <property type="component" value="Unassembled WGS sequence"/>
</dbReference>
<reference evidence="2" key="2">
    <citation type="journal article" date="2021" name="PeerJ">
        <title>Extensive microbial diversity within the chicken gut microbiome revealed by metagenomics and culture.</title>
        <authorList>
            <person name="Gilroy R."/>
            <person name="Ravi A."/>
            <person name="Getino M."/>
            <person name="Pursley I."/>
            <person name="Horton D.L."/>
            <person name="Alikhan N.F."/>
            <person name="Baker D."/>
            <person name="Gharbi K."/>
            <person name="Hall N."/>
            <person name="Watson M."/>
            <person name="Adriaenssens E.M."/>
            <person name="Foster-Nyarko E."/>
            <person name="Jarju S."/>
            <person name="Secka A."/>
            <person name="Antonio M."/>
            <person name="Oren A."/>
            <person name="Chaudhuri R.R."/>
            <person name="La Ragione R."/>
            <person name="Hildebrand F."/>
            <person name="Pallen M.J."/>
        </authorList>
    </citation>
    <scope>NUCLEOTIDE SEQUENCE</scope>
    <source>
        <strain evidence="2">2889</strain>
    </source>
</reference>
<accession>A0A9D9DRU2</accession>
<dbReference type="PANTHER" id="PTHR34289:SF8">
    <property type="entry name" value="DUF819 DOMAIN-CONTAINING PROTEIN"/>
    <property type="match status" value="1"/>
</dbReference>
<sequence>MEWTAYLRIGFIVAVYLLGPFFIIWLYKRYKALSKVGTIVLAYALGIILSLSGIMDDAWVGDAVLVSWQSTLQTLCVPLAIPLMLFSADFKTWTRSLKKTFVAFFCGVVAITCAVFLAYTWFKGLGIPELDKAAGLMMGFYTGGTPNVASLNIALQPSSETFIMVNTFEIFITFFLLAFLVGGGFKLVRKVLRYLPDELAELQGGAGQSRKMARTEKALASSVGTEASDFENYDGLFTRPVLKKLLLPFGCSLGIFALAGLLSLWLVPKDYQVVSVILVITTLAIALSFWKRLRNTPKMFELGMYFILVFSIIIASDFSVAEVGSGAYGLMGFIAVILVTTLLIHLILAKICRVDADLFTISAVGLIFSPPFVPTVASQMKSRRCLLSGIVVGLLGYAVGNYLGVGMYYVLNSVF</sequence>
<feature type="transmembrane region" description="Helical" evidence="1">
    <location>
        <begin position="6"/>
        <end position="27"/>
    </location>
</feature>
<gene>
    <name evidence="2" type="ORF">IAB08_06840</name>
</gene>
<feature type="transmembrane region" description="Helical" evidence="1">
    <location>
        <begin position="386"/>
        <end position="411"/>
    </location>
</feature>
<dbReference type="InterPro" id="IPR008537">
    <property type="entry name" value="DUF819"/>
</dbReference>
<feature type="transmembrane region" description="Helical" evidence="1">
    <location>
        <begin position="327"/>
        <end position="349"/>
    </location>
</feature>
<reference evidence="2" key="1">
    <citation type="submission" date="2020-10" db="EMBL/GenBank/DDBJ databases">
        <authorList>
            <person name="Gilroy R."/>
        </authorList>
    </citation>
    <scope>NUCLEOTIDE SEQUENCE</scope>
    <source>
        <strain evidence="2">2889</strain>
    </source>
</reference>
<feature type="transmembrane region" description="Helical" evidence="1">
    <location>
        <begin position="162"/>
        <end position="185"/>
    </location>
</feature>
<keyword evidence="1" id="KW-0812">Transmembrane</keyword>
<keyword evidence="1" id="KW-0472">Membrane</keyword>
<keyword evidence="1" id="KW-1133">Transmembrane helix</keyword>
<feature type="transmembrane region" description="Helical" evidence="1">
    <location>
        <begin position="67"/>
        <end position="88"/>
    </location>
</feature>
<protein>
    <submittedName>
        <fullName evidence="2">DUF819 family protein</fullName>
    </submittedName>
</protein>
<evidence type="ECO:0000313" key="2">
    <source>
        <dbReference type="EMBL" id="MBO8432992.1"/>
    </source>
</evidence>
<name>A0A9D9DRU2_9BACT</name>
<dbReference type="PANTHER" id="PTHR34289">
    <property type="entry name" value="PROTEIN, PUTATIVE (DUF819)-RELATED"/>
    <property type="match status" value="1"/>
</dbReference>
<comment type="caution">
    <text evidence="2">The sequence shown here is derived from an EMBL/GenBank/DDBJ whole genome shotgun (WGS) entry which is preliminary data.</text>
</comment>
<feature type="transmembrane region" description="Helical" evidence="1">
    <location>
        <begin position="36"/>
        <end position="55"/>
    </location>
</feature>
<organism evidence="2 3">
    <name type="scientific">Candidatus Pullibacteroides excrementavium</name>
    <dbReference type="NCBI Taxonomy" id="2840905"/>
    <lineage>
        <taxon>Bacteria</taxon>
        <taxon>Pseudomonadati</taxon>
        <taxon>Bacteroidota</taxon>
        <taxon>Bacteroidia</taxon>
        <taxon>Bacteroidales</taxon>
        <taxon>Candidatus Pullibacteroides</taxon>
    </lineage>
</organism>
<feature type="transmembrane region" description="Helical" evidence="1">
    <location>
        <begin position="245"/>
        <end position="267"/>
    </location>
</feature>
<feature type="transmembrane region" description="Helical" evidence="1">
    <location>
        <begin position="302"/>
        <end position="321"/>
    </location>
</feature>
<evidence type="ECO:0000313" key="3">
    <source>
        <dbReference type="Proteomes" id="UP000823612"/>
    </source>
</evidence>
<proteinExistence type="predicted"/>
<feature type="transmembrane region" description="Helical" evidence="1">
    <location>
        <begin position="100"/>
        <end position="122"/>
    </location>
</feature>
<feature type="transmembrane region" description="Helical" evidence="1">
    <location>
        <begin position="273"/>
        <end position="290"/>
    </location>
</feature>